<proteinExistence type="predicted"/>
<evidence type="ECO:0000313" key="2">
    <source>
        <dbReference type="EMBL" id="JAC98241.1"/>
    </source>
</evidence>
<keyword evidence="1" id="KW-0732">Signal</keyword>
<name>A0A0A1WH96_ZEUCU</name>
<dbReference type="AlphaFoldDB" id="A0A0A1WH96"/>
<dbReference type="EMBL" id="GBXI01016050">
    <property type="protein sequence ID" value="JAC98241.1"/>
    <property type="molecule type" value="Transcribed_RNA"/>
</dbReference>
<keyword evidence="2" id="KW-0804">Transcription</keyword>
<feature type="chain" id="PRO_5001982517" evidence="1">
    <location>
        <begin position="25"/>
        <end position="198"/>
    </location>
</feature>
<evidence type="ECO:0000256" key="1">
    <source>
        <dbReference type="SAM" id="SignalP"/>
    </source>
</evidence>
<reference evidence="2" key="2">
    <citation type="journal article" date="2015" name="Gigascience">
        <title>Reconstructing a comprehensive transcriptome assembly of a white-pupal translocated strain of the pest fruit fly Bactrocera cucurbitae.</title>
        <authorList>
            <person name="Sim S.B."/>
            <person name="Calla B."/>
            <person name="Hall B."/>
            <person name="DeRego T."/>
            <person name="Geib S.M."/>
        </authorList>
    </citation>
    <scope>NUCLEOTIDE SEQUENCE</scope>
</reference>
<reference evidence="2" key="1">
    <citation type="submission" date="2014-11" db="EMBL/GenBank/DDBJ databases">
        <authorList>
            <person name="Geib S."/>
        </authorList>
    </citation>
    <scope>NUCLEOTIDE SEQUENCE</scope>
</reference>
<accession>A0A0A1WH96</accession>
<feature type="signal peptide" evidence="1">
    <location>
        <begin position="1"/>
        <end position="24"/>
    </location>
</feature>
<sequence>MAGVSNNKYFAAFILLIGVACSHADDTRISKTDIESFISLNQLLGSILNDSHQLSLYVYGKSGELCRKILDDDDTYNLESSEQFESGETVMSNCVNHVMNRFDPTESRDDLNEILLRKYGFEDIRKLVDQKYDEFYKEIVWRIDEYLFGLTVEQQGKATAQNLRMWTGRIQVARTLSQKEMVYRACARYFYFMEECEL</sequence>
<keyword evidence="2" id="KW-0240">DNA-directed RNA polymerase</keyword>
<gene>
    <name evidence="2" type="primary">rpoC_0</name>
    <name evidence="2" type="ORF">g.11903</name>
</gene>
<protein>
    <submittedName>
        <fullName evidence="2">DNA-directed RNA polymerase subunit beta</fullName>
    </submittedName>
</protein>
<organism evidence="2">
    <name type="scientific">Zeugodacus cucurbitae</name>
    <name type="common">Melon fruit fly</name>
    <name type="synonym">Bactrocera cucurbitae</name>
    <dbReference type="NCBI Taxonomy" id="28588"/>
    <lineage>
        <taxon>Eukaryota</taxon>
        <taxon>Metazoa</taxon>
        <taxon>Ecdysozoa</taxon>
        <taxon>Arthropoda</taxon>
        <taxon>Hexapoda</taxon>
        <taxon>Insecta</taxon>
        <taxon>Pterygota</taxon>
        <taxon>Neoptera</taxon>
        <taxon>Endopterygota</taxon>
        <taxon>Diptera</taxon>
        <taxon>Brachycera</taxon>
        <taxon>Muscomorpha</taxon>
        <taxon>Tephritoidea</taxon>
        <taxon>Tephritidae</taxon>
        <taxon>Zeugodacus</taxon>
        <taxon>Zeugodacus</taxon>
    </lineage>
</organism>
<dbReference type="GO" id="GO:0000428">
    <property type="term" value="C:DNA-directed RNA polymerase complex"/>
    <property type="evidence" value="ECO:0007669"/>
    <property type="project" value="UniProtKB-KW"/>
</dbReference>